<dbReference type="STRING" id="4555.A0A368S071"/>
<dbReference type="AlphaFoldDB" id="A0A368S071"/>
<feature type="compositionally biased region" description="Basic and acidic residues" evidence="1">
    <location>
        <begin position="133"/>
        <end position="143"/>
    </location>
</feature>
<evidence type="ECO:0000256" key="1">
    <source>
        <dbReference type="SAM" id="MobiDB-lite"/>
    </source>
</evidence>
<dbReference type="OrthoDB" id="690364at2759"/>
<accession>A0A368S071</accession>
<protein>
    <submittedName>
        <fullName evidence="2">Uncharacterized protein</fullName>
    </submittedName>
</protein>
<evidence type="ECO:0000313" key="2">
    <source>
        <dbReference type="EMBL" id="RCV35826.1"/>
    </source>
</evidence>
<proteinExistence type="predicted"/>
<gene>
    <name evidence="2" type="ORF">SETIT_7G270800v2</name>
</gene>
<reference evidence="2" key="1">
    <citation type="journal article" date="2012" name="Nat. Biotechnol.">
        <title>Reference genome sequence of the model plant Setaria.</title>
        <authorList>
            <person name="Bennetzen J.L."/>
            <person name="Schmutz J."/>
            <person name="Wang H."/>
            <person name="Percifield R."/>
            <person name="Hawkins J."/>
            <person name="Pontaroli A.C."/>
            <person name="Estep M."/>
            <person name="Feng L."/>
            <person name="Vaughn J.N."/>
            <person name="Grimwood J."/>
            <person name="Jenkins J."/>
            <person name="Barry K."/>
            <person name="Lindquist E."/>
            <person name="Hellsten U."/>
            <person name="Deshpande S."/>
            <person name="Wang X."/>
            <person name="Wu X."/>
            <person name="Mitros T."/>
            <person name="Triplett J."/>
            <person name="Yang X."/>
            <person name="Ye C.Y."/>
            <person name="Mauro-Herrera M."/>
            <person name="Wang L."/>
            <person name="Li P."/>
            <person name="Sharma M."/>
            <person name="Sharma R."/>
            <person name="Ronald P.C."/>
            <person name="Panaud O."/>
            <person name="Kellogg E.A."/>
            <person name="Brutnell T.P."/>
            <person name="Doust A.N."/>
            <person name="Tuskan G.A."/>
            <person name="Rokhsar D."/>
            <person name="Devos K.M."/>
        </authorList>
    </citation>
    <scope>NUCLEOTIDE SEQUENCE [LARGE SCALE GENOMIC DNA]</scope>
    <source>
        <strain evidence="2">Yugu1</strain>
    </source>
</reference>
<dbReference type="EMBL" id="CM003534">
    <property type="protein sequence ID" value="RCV35826.1"/>
    <property type="molecule type" value="Genomic_DNA"/>
</dbReference>
<feature type="region of interest" description="Disordered" evidence="1">
    <location>
        <begin position="133"/>
        <end position="160"/>
    </location>
</feature>
<organism evidence="2">
    <name type="scientific">Setaria italica</name>
    <name type="common">Foxtail millet</name>
    <name type="synonym">Panicum italicum</name>
    <dbReference type="NCBI Taxonomy" id="4555"/>
    <lineage>
        <taxon>Eukaryota</taxon>
        <taxon>Viridiplantae</taxon>
        <taxon>Streptophyta</taxon>
        <taxon>Embryophyta</taxon>
        <taxon>Tracheophyta</taxon>
        <taxon>Spermatophyta</taxon>
        <taxon>Magnoliopsida</taxon>
        <taxon>Liliopsida</taxon>
        <taxon>Poales</taxon>
        <taxon>Poaceae</taxon>
        <taxon>PACMAD clade</taxon>
        <taxon>Panicoideae</taxon>
        <taxon>Panicodae</taxon>
        <taxon>Paniceae</taxon>
        <taxon>Cenchrinae</taxon>
        <taxon>Setaria</taxon>
    </lineage>
</organism>
<name>A0A368S071_SETIT</name>
<reference evidence="2" key="2">
    <citation type="submission" date="2015-07" db="EMBL/GenBank/DDBJ databases">
        <authorList>
            <person name="Noorani M."/>
        </authorList>
    </citation>
    <scope>NUCLEOTIDE SEQUENCE</scope>
    <source>
        <strain evidence="2">Yugu1</strain>
    </source>
</reference>
<sequence>MFLQSLDYNIEKELVNGQIAETACYIYHCLRINKELLKCLRKVDYPQKEGIDTQGWDALKYATAVLIMCTDEPSSGPCQLFSEEEQKINGGKGKHNELIKDNFMIAYKQAVDVNQTKVEKLKELDALVKAAQERSGRAGKLQEEPDESESIAKKRKKVEA</sequence>